<evidence type="ECO:0000256" key="6">
    <source>
        <dbReference type="ARBA" id="ARBA00023014"/>
    </source>
</evidence>
<dbReference type="RefSeq" id="WP_108824093.1">
    <property type="nucleotide sequence ID" value="NZ_CP023004.1"/>
</dbReference>
<dbReference type="InterPro" id="IPR007197">
    <property type="entry name" value="rSAM"/>
</dbReference>
<proteinExistence type="inferred from homology"/>
<feature type="domain" description="Radical SAM core" evidence="8">
    <location>
        <begin position="85"/>
        <end position="312"/>
    </location>
</feature>
<dbReference type="GO" id="GO:0016491">
    <property type="term" value="F:oxidoreductase activity"/>
    <property type="evidence" value="ECO:0007669"/>
    <property type="project" value="InterPro"/>
</dbReference>
<keyword evidence="5" id="KW-0408">Iron</keyword>
<dbReference type="InterPro" id="IPR013785">
    <property type="entry name" value="Aldolase_TIM"/>
</dbReference>
<evidence type="ECO:0000256" key="5">
    <source>
        <dbReference type="ARBA" id="ARBA00023004"/>
    </source>
</evidence>
<dbReference type="SUPFAM" id="SSF102114">
    <property type="entry name" value="Radical SAM enzymes"/>
    <property type="match status" value="1"/>
</dbReference>
<dbReference type="PROSITE" id="PS51918">
    <property type="entry name" value="RADICAL_SAM"/>
    <property type="match status" value="1"/>
</dbReference>
<dbReference type="PANTHER" id="PTHR43273">
    <property type="entry name" value="ANAEROBIC SULFATASE-MATURATING ENZYME HOMOLOG ASLB-RELATED"/>
    <property type="match status" value="1"/>
</dbReference>
<keyword evidence="6" id="KW-0411">Iron-sulfur</keyword>
<dbReference type="InterPro" id="IPR023885">
    <property type="entry name" value="4Fe4S-binding_SPASM_dom"/>
</dbReference>
<sequence>MPPHPVLSTEIYVIPLETGRYIIYAPLRKAAFVGNARVVNFLAGLKEGNYDATLDADGSTTEFLRRLEILDAGPEQQPEAVFSDTHDPVSLTLFLTTACNLRCTYCYAAAGDGPVRSMSLETALRGVDFIVQNALKRRTGFIDINFHGGGEPTQNWRVLTGAHDHARRLADQHGLKLTCYTATNAVFSDKQLDWIVAHLQGASVSFDGLPEAHDTHRISANGKGSSERVMHTLRRFDEAGFSYGIRMTVTADMIARLPDSIEFICSRFRPGQIQAEPAYQIGRWAGAPSAETDAFIAAFREAQSRAKKHGCEVTFSAARTGTLTNHFCGATQDLFALTPDGTASACYEVFDEANPRAKIFLYGNADSDGAWKFDMEKLAFLRSHSVDKRDYCAGCFARWTCGGDCLHKALTVCGDDGFSGTDRCNIIRELTKDQILARIAEAGGVCWHGMPGDDEDGNACPNCNEMETKETTS</sequence>
<evidence type="ECO:0000256" key="2">
    <source>
        <dbReference type="ARBA" id="ARBA00022485"/>
    </source>
</evidence>
<dbReference type="NCBIfam" id="TIGR04085">
    <property type="entry name" value="rSAM_more_4Fe4S"/>
    <property type="match status" value="1"/>
</dbReference>
<evidence type="ECO:0000256" key="4">
    <source>
        <dbReference type="ARBA" id="ARBA00022723"/>
    </source>
</evidence>
<comment type="cofactor">
    <cofactor evidence="1">
        <name>[4Fe-4S] cluster</name>
        <dbReference type="ChEBI" id="CHEBI:49883"/>
    </cofactor>
</comment>
<dbReference type="InterPro" id="IPR000385">
    <property type="entry name" value="MoaA_NifB_PqqE_Fe-S-bd_CS"/>
</dbReference>
<dbReference type="AlphaFoldDB" id="A0A2U8E0B5"/>
<evidence type="ECO:0000259" key="8">
    <source>
        <dbReference type="PROSITE" id="PS51918"/>
    </source>
</evidence>
<keyword evidence="4" id="KW-0479">Metal-binding</keyword>
<dbReference type="GO" id="GO:0051539">
    <property type="term" value="F:4 iron, 4 sulfur cluster binding"/>
    <property type="evidence" value="ECO:0007669"/>
    <property type="project" value="UniProtKB-KW"/>
</dbReference>
<dbReference type="OrthoDB" id="9808591at2"/>
<dbReference type="SFLD" id="SFLDG01384">
    <property type="entry name" value="thioether_bond_formation_requi"/>
    <property type="match status" value="1"/>
</dbReference>
<evidence type="ECO:0000313" key="10">
    <source>
        <dbReference type="Proteomes" id="UP000244896"/>
    </source>
</evidence>
<dbReference type="InterPro" id="IPR058240">
    <property type="entry name" value="rSAM_sf"/>
</dbReference>
<protein>
    <recommendedName>
        <fullName evidence="8">Radical SAM core domain-containing protein</fullName>
    </recommendedName>
</protein>
<dbReference type="Proteomes" id="UP000244896">
    <property type="component" value="Chromosome"/>
</dbReference>
<evidence type="ECO:0000256" key="7">
    <source>
        <dbReference type="ARBA" id="ARBA00023601"/>
    </source>
</evidence>
<dbReference type="KEGG" id="elut:CKA38_02530"/>
<accession>A0A2U8E0B5</accession>
<keyword evidence="3" id="KW-0949">S-adenosyl-L-methionine</keyword>
<evidence type="ECO:0000256" key="3">
    <source>
        <dbReference type="ARBA" id="ARBA00022691"/>
    </source>
</evidence>
<dbReference type="EMBL" id="CP023004">
    <property type="protein sequence ID" value="AWI08288.1"/>
    <property type="molecule type" value="Genomic_DNA"/>
</dbReference>
<evidence type="ECO:0000256" key="1">
    <source>
        <dbReference type="ARBA" id="ARBA00001966"/>
    </source>
</evidence>
<keyword evidence="2" id="KW-0004">4Fe-4S</keyword>
<evidence type="ECO:0000313" key="9">
    <source>
        <dbReference type="EMBL" id="AWI08288.1"/>
    </source>
</evidence>
<dbReference type="SFLD" id="SFLDS00029">
    <property type="entry name" value="Radical_SAM"/>
    <property type="match status" value="1"/>
</dbReference>
<dbReference type="PROSITE" id="PS01305">
    <property type="entry name" value="MOAA_NIFB_PQQE"/>
    <property type="match status" value="1"/>
</dbReference>
<dbReference type="GO" id="GO:0046872">
    <property type="term" value="F:metal ion binding"/>
    <property type="evidence" value="ECO:0007669"/>
    <property type="project" value="UniProtKB-KW"/>
</dbReference>
<organism evidence="9 10">
    <name type="scientific">Ereboglobus luteus</name>
    <dbReference type="NCBI Taxonomy" id="1796921"/>
    <lineage>
        <taxon>Bacteria</taxon>
        <taxon>Pseudomonadati</taxon>
        <taxon>Verrucomicrobiota</taxon>
        <taxon>Opitutia</taxon>
        <taxon>Opitutales</taxon>
        <taxon>Opitutaceae</taxon>
        <taxon>Ereboglobus</taxon>
    </lineage>
</organism>
<gene>
    <name evidence="9" type="ORF">CKA38_02530</name>
</gene>
<dbReference type="Gene3D" id="3.20.20.70">
    <property type="entry name" value="Aldolase class I"/>
    <property type="match status" value="1"/>
</dbReference>
<keyword evidence="10" id="KW-1185">Reference proteome</keyword>
<dbReference type="SFLD" id="SFLDG01067">
    <property type="entry name" value="SPASM/twitch_domain_containing"/>
    <property type="match status" value="1"/>
</dbReference>
<comment type="similarity">
    <text evidence="7">Belongs to the radical SAM superfamily. Anaerobic sulfatase-maturating enzyme family.</text>
</comment>
<dbReference type="PANTHER" id="PTHR43273:SF3">
    <property type="entry name" value="ANAEROBIC SULFATASE-MATURATING ENZYME HOMOLOG ASLB-RELATED"/>
    <property type="match status" value="1"/>
</dbReference>
<dbReference type="SFLD" id="SFLDG01386">
    <property type="entry name" value="main_SPASM_domain-containing"/>
    <property type="match status" value="1"/>
</dbReference>
<reference evidence="9 10" key="1">
    <citation type="journal article" date="2018" name="Syst. Appl. Microbiol.">
        <title>Ereboglobus luteus gen. nov. sp. nov. from cockroach guts, and new insights into the oxygen relationship of the genera Opitutus and Didymococcus (Verrucomicrobia: Opitutaceae).</title>
        <authorList>
            <person name="Tegtmeier D."/>
            <person name="Belitz A."/>
            <person name="Radek R."/>
            <person name="Heimerl T."/>
            <person name="Brune A."/>
        </authorList>
    </citation>
    <scope>NUCLEOTIDE SEQUENCE [LARGE SCALE GENOMIC DNA]</scope>
    <source>
        <strain evidence="9 10">Ho45</strain>
    </source>
</reference>
<dbReference type="CDD" id="cd01335">
    <property type="entry name" value="Radical_SAM"/>
    <property type="match status" value="1"/>
</dbReference>
<dbReference type="Pfam" id="PF04055">
    <property type="entry name" value="Radical_SAM"/>
    <property type="match status" value="1"/>
</dbReference>
<dbReference type="InterPro" id="IPR023867">
    <property type="entry name" value="Sulphatase_maturase_rSAM"/>
</dbReference>
<name>A0A2U8E0B5_9BACT</name>